<sequence>MDDEMFEVASLFHVVEMKKLFDDTLEYNNFCNQDLWPSHKDNIWTWEAFKVSLVMRLENMMKL</sequence>
<organism evidence="1 2">
    <name type="scientific">Centaurea solstitialis</name>
    <name type="common">yellow star-thistle</name>
    <dbReference type="NCBI Taxonomy" id="347529"/>
    <lineage>
        <taxon>Eukaryota</taxon>
        <taxon>Viridiplantae</taxon>
        <taxon>Streptophyta</taxon>
        <taxon>Embryophyta</taxon>
        <taxon>Tracheophyta</taxon>
        <taxon>Spermatophyta</taxon>
        <taxon>Magnoliopsida</taxon>
        <taxon>eudicotyledons</taxon>
        <taxon>Gunneridae</taxon>
        <taxon>Pentapetalae</taxon>
        <taxon>asterids</taxon>
        <taxon>campanulids</taxon>
        <taxon>Asterales</taxon>
        <taxon>Asteraceae</taxon>
        <taxon>Carduoideae</taxon>
        <taxon>Cardueae</taxon>
        <taxon>Centaureinae</taxon>
        <taxon>Centaurea</taxon>
    </lineage>
</organism>
<dbReference type="Proteomes" id="UP001172457">
    <property type="component" value="Chromosome 1"/>
</dbReference>
<comment type="caution">
    <text evidence="1">The sequence shown here is derived from an EMBL/GenBank/DDBJ whole genome shotgun (WGS) entry which is preliminary data.</text>
</comment>
<dbReference type="EMBL" id="JARYMX010000001">
    <property type="protein sequence ID" value="KAJ9567242.1"/>
    <property type="molecule type" value="Genomic_DNA"/>
</dbReference>
<evidence type="ECO:0000313" key="2">
    <source>
        <dbReference type="Proteomes" id="UP001172457"/>
    </source>
</evidence>
<keyword evidence="2" id="KW-1185">Reference proteome</keyword>
<evidence type="ECO:0000313" key="1">
    <source>
        <dbReference type="EMBL" id="KAJ9567242.1"/>
    </source>
</evidence>
<name>A0AA38WN04_9ASTR</name>
<protein>
    <submittedName>
        <fullName evidence="1">Uncharacterized protein</fullName>
    </submittedName>
</protein>
<accession>A0AA38WN04</accession>
<proteinExistence type="predicted"/>
<dbReference type="AlphaFoldDB" id="A0AA38WN04"/>
<dbReference type="Gene3D" id="3.30.310.80">
    <property type="entry name" value="Kinase associated domain 1, KA1"/>
    <property type="match status" value="1"/>
</dbReference>
<gene>
    <name evidence="1" type="ORF">OSB04_003208</name>
</gene>
<reference evidence="1" key="1">
    <citation type="submission" date="2023-03" db="EMBL/GenBank/DDBJ databases">
        <title>Chromosome-scale reference genome and RAD-based genetic map of yellow starthistle (Centaurea solstitialis) reveal putative structural variation and QTLs associated with invader traits.</title>
        <authorList>
            <person name="Reatini B."/>
            <person name="Cang F.A."/>
            <person name="Jiang Q."/>
            <person name="Mckibben M.T.W."/>
            <person name="Barker M.S."/>
            <person name="Rieseberg L.H."/>
            <person name="Dlugosch K.M."/>
        </authorList>
    </citation>
    <scope>NUCLEOTIDE SEQUENCE</scope>
    <source>
        <strain evidence="1">CAN-66</strain>
        <tissue evidence="1">Leaf</tissue>
    </source>
</reference>